<dbReference type="SUPFAM" id="SSF54534">
    <property type="entry name" value="FKBP-like"/>
    <property type="match status" value="1"/>
</dbReference>
<organism evidence="6 7">
    <name type="scientific">Chryseobacterium taklimakanense</name>
    <dbReference type="NCBI Taxonomy" id="536441"/>
    <lineage>
        <taxon>Bacteria</taxon>
        <taxon>Pseudomonadati</taxon>
        <taxon>Bacteroidota</taxon>
        <taxon>Flavobacteriia</taxon>
        <taxon>Flavobacteriales</taxon>
        <taxon>Weeksellaceae</taxon>
        <taxon>Chryseobacterium group</taxon>
        <taxon>Chryseobacterium</taxon>
    </lineage>
</organism>
<keyword evidence="3 4" id="KW-0413">Isomerase</keyword>
<dbReference type="EMBL" id="LT906465">
    <property type="protein sequence ID" value="SNV33726.1"/>
    <property type="molecule type" value="Genomic_DNA"/>
</dbReference>
<dbReference type="EC" id="5.2.1.8" evidence="4"/>
<evidence type="ECO:0000313" key="7">
    <source>
        <dbReference type="Proteomes" id="UP000215196"/>
    </source>
</evidence>
<reference evidence="6 7" key="1">
    <citation type="submission" date="2017-06" db="EMBL/GenBank/DDBJ databases">
        <authorList>
            <consortium name="Pathogen Informatics"/>
        </authorList>
    </citation>
    <scope>NUCLEOTIDE SEQUENCE [LARGE SCALE GENOMIC DNA]</scope>
    <source>
        <strain evidence="6 7">NCTC13490</strain>
    </source>
</reference>
<keyword evidence="7" id="KW-1185">Reference proteome</keyword>
<gene>
    <name evidence="6" type="ORF">SAMEA4412677_00248</name>
</gene>
<proteinExistence type="inferred from homology"/>
<protein>
    <recommendedName>
        <fullName evidence="4">Peptidyl-prolyl cis-trans isomerase</fullName>
        <ecNumber evidence="4">5.2.1.8</ecNumber>
    </recommendedName>
</protein>
<dbReference type="KEGG" id="ctak:4412677_00248"/>
<keyword evidence="2 3" id="KW-0697">Rotamase</keyword>
<accession>A0A239WHZ2</accession>
<dbReference type="AlphaFoldDB" id="A0A239WHZ2"/>
<dbReference type="PROSITE" id="PS50059">
    <property type="entry name" value="FKBP_PPIASE"/>
    <property type="match status" value="1"/>
</dbReference>
<evidence type="ECO:0000259" key="5">
    <source>
        <dbReference type="PROSITE" id="PS50059"/>
    </source>
</evidence>
<evidence type="ECO:0000313" key="6">
    <source>
        <dbReference type="EMBL" id="SNV33726.1"/>
    </source>
</evidence>
<dbReference type="InterPro" id="IPR001179">
    <property type="entry name" value="PPIase_FKBP_dom"/>
</dbReference>
<comment type="similarity">
    <text evidence="4">Belongs to the FKBP-type PPIase family.</text>
</comment>
<dbReference type="Proteomes" id="UP000215196">
    <property type="component" value="Chromosome 1"/>
</dbReference>
<comment type="catalytic activity">
    <reaction evidence="1 3 4">
        <text>[protein]-peptidylproline (omega=180) = [protein]-peptidylproline (omega=0)</text>
        <dbReference type="Rhea" id="RHEA:16237"/>
        <dbReference type="Rhea" id="RHEA-COMP:10747"/>
        <dbReference type="Rhea" id="RHEA-COMP:10748"/>
        <dbReference type="ChEBI" id="CHEBI:83833"/>
        <dbReference type="ChEBI" id="CHEBI:83834"/>
        <dbReference type="EC" id="5.2.1.8"/>
    </reaction>
</comment>
<feature type="domain" description="PPIase FKBP-type" evidence="5">
    <location>
        <begin position="84"/>
        <end position="168"/>
    </location>
</feature>
<name>A0A239WHZ2_9FLAO</name>
<dbReference type="InterPro" id="IPR046357">
    <property type="entry name" value="PPIase_dom_sf"/>
</dbReference>
<evidence type="ECO:0000256" key="3">
    <source>
        <dbReference type="PROSITE-ProRule" id="PRU00277"/>
    </source>
</evidence>
<dbReference type="Pfam" id="PF00254">
    <property type="entry name" value="FKBP_C"/>
    <property type="match status" value="1"/>
</dbReference>
<sequence>MKKIFWFLPVIIFSCTKQPVHPPVGSVLSQKDLQVSKDRSRSLYELERKQITDWIAQQNKKYYVNGLGYWIDKDLSQNLKRKDGERLSYQYEIYDFDRVKIYDEPKTAKDVYLGKFEDLKAVDDALRYLKPGEEATLLVPSLLAYGTYGDNDKIPNDMPLIIKLTVTH</sequence>
<dbReference type="GO" id="GO:0003755">
    <property type="term" value="F:peptidyl-prolyl cis-trans isomerase activity"/>
    <property type="evidence" value="ECO:0007669"/>
    <property type="project" value="UniProtKB-UniRule"/>
</dbReference>
<evidence type="ECO:0000256" key="1">
    <source>
        <dbReference type="ARBA" id="ARBA00000971"/>
    </source>
</evidence>
<evidence type="ECO:0000256" key="2">
    <source>
        <dbReference type="ARBA" id="ARBA00023110"/>
    </source>
</evidence>
<dbReference type="Gene3D" id="3.10.50.40">
    <property type="match status" value="1"/>
</dbReference>
<evidence type="ECO:0000256" key="4">
    <source>
        <dbReference type="RuleBase" id="RU003915"/>
    </source>
</evidence>
<dbReference type="RefSeq" id="WP_095074120.1">
    <property type="nucleotide sequence ID" value="NZ_LT906465.1"/>
</dbReference>
<dbReference type="PROSITE" id="PS51257">
    <property type="entry name" value="PROKAR_LIPOPROTEIN"/>
    <property type="match status" value="1"/>
</dbReference>